<dbReference type="RefSeq" id="WP_198424100.1">
    <property type="nucleotide sequence ID" value="NZ_JACHZG010000013.1"/>
</dbReference>
<dbReference type="EMBL" id="JACHZG010000013">
    <property type="protein sequence ID" value="MBB3329076.1"/>
    <property type="molecule type" value="Genomic_DNA"/>
</dbReference>
<dbReference type="Proteomes" id="UP000565572">
    <property type="component" value="Unassembled WGS sequence"/>
</dbReference>
<proteinExistence type="predicted"/>
<comment type="caution">
    <text evidence="3">The sequence shown here is derived from an EMBL/GenBank/DDBJ whole genome shotgun (WGS) entry which is preliminary data.</text>
</comment>
<sequence>MTIKRSLAALGLTITTLVLAACGGGGTADPLGSSSAPPSGSAGGTPIVVGAANFTESQILAEVYAQALTAKGLTASTKPPIGSREVYIKALQDNSIQIVPEYTGNLLLFVDKSATATTQEELANALPTALQPDNLKIGKVSAAADQDVYVVTKEFSQQNNLTSLADLKNVSSNVVLGGPSELAQRAYGPEGLKGVYGATLKQFKPYDSPAVKTKDLLDGKIQMGEYFTTESAIADNGFVPLADPQSMILPQNIVPLMRADVADNPAVSAALDPVQAALTTEELTALNKKVDVDKMDPNQVAADWLKSKNLA</sequence>
<dbReference type="GO" id="GO:0022857">
    <property type="term" value="F:transmembrane transporter activity"/>
    <property type="evidence" value="ECO:0007669"/>
    <property type="project" value="InterPro"/>
</dbReference>
<reference evidence="3 4" key="1">
    <citation type="submission" date="2020-08" db="EMBL/GenBank/DDBJ databases">
        <title>Sequencing the genomes of 1000 actinobacteria strains.</title>
        <authorList>
            <person name="Klenk H.-P."/>
        </authorList>
    </citation>
    <scope>NUCLEOTIDE SEQUENCE [LARGE SCALE GENOMIC DNA]</scope>
    <source>
        <strain evidence="3 4">DSM 11053</strain>
    </source>
</reference>
<evidence type="ECO:0000259" key="2">
    <source>
        <dbReference type="Pfam" id="PF04069"/>
    </source>
</evidence>
<feature type="signal peptide" evidence="1">
    <location>
        <begin position="1"/>
        <end position="20"/>
    </location>
</feature>
<dbReference type="GO" id="GO:0043190">
    <property type="term" value="C:ATP-binding cassette (ABC) transporter complex"/>
    <property type="evidence" value="ECO:0007669"/>
    <property type="project" value="InterPro"/>
</dbReference>
<organism evidence="3 4">
    <name type="scientific">Microlunatus antarcticus</name>
    <dbReference type="NCBI Taxonomy" id="53388"/>
    <lineage>
        <taxon>Bacteria</taxon>
        <taxon>Bacillati</taxon>
        <taxon>Actinomycetota</taxon>
        <taxon>Actinomycetes</taxon>
        <taxon>Propionibacteriales</taxon>
        <taxon>Propionibacteriaceae</taxon>
        <taxon>Microlunatus</taxon>
    </lineage>
</organism>
<dbReference type="AlphaFoldDB" id="A0A7W5P9M1"/>
<dbReference type="Gene3D" id="3.40.190.10">
    <property type="entry name" value="Periplasmic binding protein-like II"/>
    <property type="match status" value="1"/>
</dbReference>
<keyword evidence="4" id="KW-1185">Reference proteome</keyword>
<dbReference type="SUPFAM" id="SSF53850">
    <property type="entry name" value="Periplasmic binding protein-like II"/>
    <property type="match status" value="1"/>
</dbReference>
<dbReference type="Gene3D" id="3.40.190.120">
    <property type="entry name" value="Osmoprotection protein (prox), domain 2"/>
    <property type="match status" value="1"/>
</dbReference>
<keyword evidence="1" id="KW-0732">Signal</keyword>
<evidence type="ECO:0000256" key="1">
    <source>
        <dbReference type="SAM" id="SignalP"/>
    </source>
</evidence>
<name>A0A7W5P9M1_9ACTN</name>
<accession>A0A7W5P9M1</accession>
<protein>
    <submittedName>
        <fullName evidence="3">Osmoprotectant transport system substrate-binding protein</fullName>
    </submittedName>
</protein>
<dbReference type="InterPro" id="IPR007210">
    <property type="entry name" value="ABC_Gly_betaine_transp_sub-bd"/>
</dbReference>
<feature type="chain" id="PRO_5031501379" evidence="1">
    <location>
        <begin position="21"/>
        <end position="311"/>
    </location>
</feature>
<dbReference type="PROSITE" id="PS51257">
    <property type="entry name" value="PROKAR_LIPOPROTEIN"/>
    <property type="match status" value="1"/>
</dbReference>
<evidence type="ECO:0000313" key="3">
    <source>
        <dbReference type="EMBL" id="MBB3329076.1"/>
    </source>
</evidence>
<evidence type="ECO:0000313" key="4">
    <source>
        <dbReference type="Proteomes" id="UP000565572"/>
    </source>
</evidence>
<dbReference type="Pfam" id="PF04069">
    <property type="entry name" value="OpuAC"/>
    <property type="match status" value="1"/>
</dbReference>
<feature type="domain" description="ABC-type glycine betaine transport system substrate-binding" evidence="2">
    <location>
        <begin position="46"/>
        <end position="306"/>
    </location>
</feature>
<dbReference type="CDD" id="cd13606">
    <property type="entry name" value="PBP2_ProX_like"/>
    <property type="match status" value="1"/>
</dbReference>
<gene>
    <name evidence="3" type="ORF">FHX39_004073</name>
</gene>